<keyword evidence="3 4" id="KW-0732">Signal</keyword>
<comment type="caution">
    <text evidence="6">The sequence shown here is derived from an EMBL/GenBank/DDBJ whole genome shotgun (WGS) entry which is preliminary data.</text>
</comment>
<sequence length="514" mass="57427">MKQWMLLCMLAAFVVCAGGCGTERGDSGPVHGSQIVCATSEYEEINPLTDEYSGAALLLFDGLMRRDGTGAVVPGLAASYEYDPETYTYVFHLRDGVVWHDGKPLRAADVKFTIDAVQNPLVRASNKLNFEDVREVTEIDERTVRIRLSAPNAAFLDHMLQPILPAHLLAGRDLMATGFFHSPVGTGPYRMESWEAGRRLTLVRNENYYRGAPKIEHFVFKFLPDEETEVGILEKGGLNLANLSPKNAALFANRDGFRRYAMKSADYAAILVNRTHPYWQKNSDLLPAIAYAIDRQKVIDEALMGTGMPAYGPLQRNVYNNPDVPHYDYDPAKARELLVSAGCTLGSDGYYMRDGEEVGFVLTLRNDQYSRLDIANTVAAQLCEVGIHCTVETPAKVDRDGQMAYLSRAGSALDADVHTYKTFRTDGSANDGHYSNPRVDAYLLAARRTLDPAERRRLYGLFQEEVARDLPYVFICYIDRNIVTSTRVHGITEDLVLGHRGAGMFWNVHEWTVD</sequence>
<evidence type="ECO:0000256" key="1">
    <source>
        <dbReference type="ARBA" id="ARBA00005695"/>
    </source>
</evidence>
<dbReference type="Gene3D" id="3.90.76.10">
    <property type="entry name" value="Dipeptide-binding Protein, Domain 1"/>
    <property type="match status" value="1"/>
</dbReference>
<dbReference type="InterPro" id="IPR030678">
    <property type="entry name" value="Peptide/Ni-bd"/>
</dbReference>
<proteinExistence type="inferred from homology"/>
<dbReference type="PANTHER" id="PTHR30290">
    <property type="entry name" value="PERIPLASMIC BINDING COMPONENT OF ABC TRANSPORTER"/>
    <property type="match status" value="1"/>
</dbReference>
<name>A0ABN0T734_9FIRM</name>
<evidence type="ECO:0000313" key="6">
    <source>
        <dbReference type="EMBL" id="GAA0214278.1"/>
    </source>
</evidence>
<gene>
    <name evidence="6" type="ORF">GCM10008919_16910</name>
</gene>
<organism evidence="6 7">
    <name type="scientific">Selenomonas dianae</name>
    <dbReference type="NCBI Taxonomy" id="135079"/>
    <lineage>
        <taxon>Bacteria</taxon>
        <taxon>Bacillati</taxon>
        <taxon>Bacillota</taxon>
        <taxon>Negativicutes</taxon>
        <taxon>Selenomonadales</taxon>
        <taxon>Selenomonadaceae</taxon>
        <taxon>Selenomonas</taxon>
    </lineage>
</organism>
<evidence type="ECO:0000256" key="3">
    <source>
        <dbReference type="ARBA" id="ARBA00022729"/>
    </source>
</evidence>
<dbReference type="PANTHER" id="PTHR30290:SF9">
    <property type="entry name" value="OLIGOPEPTIDE-BINDING PROTEIN APPA"/>
    <property type="match status" value="1"/>
</dbReference>
<dbReference type="Gene3D" id="3.40.190.10">
    <property type="entry name" value="Periplasmic binding protein-like II"/>
    <property type="match status" value="1"/>
</dbReference>
<evidence type="ECO:0000259" key="5">
    <source>
        <dbReference type="Pfam" id="PF00496"/>
    </source>
</evidence>
<feature type="domain" description="Solute-binding protein family 5" evidence="5">
    <location>
        <begin position="72"/>
        <end position="425"/>
    </location>
</feature>
<protein>
    <submittedName>
        <fullName evidence="6">ABC transporter substrate-binding protein</fullName>
    </submittedName>
</protein>
<evidence type="ECO:0000313" key="7">
    <source>
        <dbReference type="Proteomes" id="UP001500399"/>
    </source>
</evidence>
<dbReference type="Gene3D" id="3.10.105.10">
    <property type="entry name" value="Dipeptide-binding Protein, Domain 3"/>
    <property type="match status" value="1"/>
</dbReference>
<evidence type="ECO:0000256" key="4">
    <source>
        <dbReference type="SAM" id="SignalP"/>
    </source>
</evidence>
<feature type="chain" id="PRO_5045822373" evidence="4">
    <location>
        <begin position="18"/>
        <end position="514"/>
    </location>
</feature>
<keyword evidence="7" id="KW-1185">Reference proteome</keyword>
<dbReference type="InterPro" id="IPR039424">
    <property type="entry name" value="SBP_5"/>
</dbReference>
<dbReference type="SUPFAM" id="SSF53850">
    <property type="entry name" value="Periplasmic binding protein-like II"/>
    <property type="match status" value="1"/>
</dbReference>
<dbReference type="InterPro" id="IPR000914">
    <property type="entry name" value="SBP_5_dom"/>
</dbReference>
<dbReference type="Proteomes" id="UP001500399">
    <property type="component" value="Unassembled WGS sequence"/>
</dbReference>
<keyword evidence="2" id="KW-0813">Transport</keyword>
<dbReference type="RefSeq" id="WP_304987337.1">
    <property type="nucleotide sequence ID" value="NZ_BAAACR010000012.1"/>
</dbReference>
<accession>A0ABN0T734</accession>
<reference evidence="6 7" key="1">
    <citation type="journal article" date="2019" name="Int. J. Syst. Evol. Microbiol.">
        <title>The Global Catalogue of Microorganisms (GCM) 10K type strain sequencing project: providing services to taxonomists for standard genome sequencing and annotation.</title>
        <authorList>
            <consortium name="The Broad Institute Genomics Platform"/>
            <consortium name="The Broad Institute Genome Sequencing Center for Infectious Disease"/>
            <person name="Wu L."/>
            <person name="Ma J."/>
        </authorList>
    </citation>
    <scope>NUCLEOTIDE SEQUENCE [LARGE SCALE GENOMIC DNA]</scope>
    <source>
        <strain evidence="6 7">JCM 8542</strain>
    </source>
</reference>
<comment type="similarity">
    <text evidence="1">Belongs to the bacterial solute-binding protein 5 family.</text>
</comment>
<feature type="signal peptide" evidence="4">
    <location>
        <begin position="1"/>
        <end position="17"/>
    </location>
</feature>
<dbReference type="Pfam" id="PF00496">
    <property type="entry name" value="SBP_bac_5"/>
    <property type="match status" value="1"/>
</dbReference>
<evidence type="ECO:0000256" key="2">
    <source>
        <dbReference type="ARBA" id="ARBA00022448"/>
    </source>
</evidence>
<dbReference type="EMBL" id="BAAACR010000012">
    <property type="protein sequence ID" value="GAA0214278.1"/>
    <property type="molecule type" value="Genomic_DNA"/>
</dbReference>
<dbReference type="PIRSF" id="PIRSF002741">
    <property type="entry name" value="MppA"/>
    <property type="match status" value="1"/>
</dbReference>